<protein>
    <recommendedName>
        <fullName evidence="4">Gag protein</fullName>
    </recommendedName>
</protein>
<feature type="compositionally biased region" description="Basic and acidic residues" evidence="1">
    <location>
        <begin position="196"/>
        <end position="205"/>
    </location>
</feature>
<feature type="compositionally biased region" description="Basic and acidic residues" evidence="1">
    <location>
        <begin position="154"/>
        <end position="166"/>
    </location>
</feature>
<gene>
    <name evidence="2" type="ORF">N0F65_000173</name>
</gene>
<keyword evidence="3" id="KW-1185">Reference proteome</keyword>
<comment type="caution">
    <text evidence="2">The sequence shown here is derived from an EMBL/GenBank/DDBJ whole genome shotgun (WGS) entry which is preliminary data.</text>
</comment>
<proteinExistence type="predicted"/>
<evidence type="ECO:0008006" key="4">
    <source>
        <dbReference type="Google" id="ProtNLM"/>
    </source>
</evidence>
<evidence type="ECO:0000313" key="3">
    <source>
        <dbReference type="Proteomes" id="UP001146120"/>
    </source>
</evidence>
<feature type="compositionally biased region" description="Basic and acidic residues" evidence="1">
    <location>
        <begin position="130"/>
        <end position="147"/>
    </location>
</feature>
<dbReference type="Proteomes" id="UP001146120">
    <property type="component" value="Unassembled WGS sequence"/>
</dbReference>
<feature type="region of interest" description="Disordered" evidence="1">
    <location>
        <begin position="120"/>
        <end position="179"/>
    </location>
</feature>
<evidence type="ECO:0000256" key="1">
    <source>
        <dbReference type="SAM" id="MobiDB-lite"/>
    </source>
</evidence>
<organism evidence="2 3">
    <name type="scientific">Lagenidium giganteum</name>
    <dbReference type="NCBI Taxonomy" id="4803"/>
    <lineage>
        <taxon>Eukaryota</taxon>
        <taxon>Sar</taxon>
        <taxon>Stramenopiles</taxon>
        <taxon>Oomycota</taxon>
        <taxon>Peronosporomycetes</taxon>
        <taxon>Pythiales</taxon>
        <taxon>Pythiaceae</taxon>
    </lineage>
</organism>
<sequence length="217" mass="24740">MRKKAHSMLNDQVPDVAQLFAEGLKMDLEQREIEARITKYFLDFDKIVDEHGLDTLRGAEAPVGETDGRERMKLRCKLLIQNILPKVAKVEIERMLEFTHREPKTDDVEHFELAVERAVRQQQYHQVQQDTKRRPEQPRGSDGEEKGAGAAKTKPTDPTKRNDKKPSAPRSGGLICKGEHWAVDCPTATDMQKEKALHAVKDKRQGHTKRVSTLGTR</sequence>
<reference evidence="2" key="2">
    <citation type="journal article" date="2023" name="Microbiol Resour">
        <title>Decontamination and Annotation of the Draft Genome Sequence of the Oomycete Lagenidium giganteum ARSEF 373.</title>
        <authorList>
            <person name="Morgan W.R."/>
            <person name="Tartar A."/>
        </authorList>
    </citation>
    <scope>NUCLEOTIDE SEQUENCE</scope>
    <source>
        <strain evidence="2">ARSEF 373</strain>
    </source>
</reference>
<accession>A0AAV2YNK7</accession>
<feature type="region of interest" description="Disordered" evidence="1">
    <location>
        <begin position="196"/>
        <end position="217"/>
    </location>
</feature>
<evidence type="ECO:0000313" key="2">
    <source>
        <dbReference type="EMBL" id="DAZ96607.1"/>
    </source>
</evidence>
<dbReference type="EMBL" id="DAKRPA010000162">
    <property type="protein sequence ID" value="DAZ96607.1"/>
    <property type="molecule type" value="Genomic_DNA"/>
</dbReference>
<dbReference type="AlphaFoldDB" id="A0AAV2YNK7"/>
<name>A0AAV2YNK7_9STRA</name>
<reference evidence="2" key="1">
    <citation type="submission" date="2022-11" db="EMBL/GenBank/DDBJ databases">
        <authorList>
            <person name="Morgan W.R."/>
            <person name="Tartar A."/>
        </authorList>
    </citation>
    <scope>NUCLEOTIDE SEQUENCE</scope>
    <source>
        <strain evidence="2">ARSEF 373</strain>
    </source>
</reference>